<evidence type="ECO:0000313" key="2">
    <source>
        <dbReference type="EMBL" id="PIT52780.1"/>
    </source>
</evidence>
<feature type="transmembrane region" description="Helical" evidence="1">
    <location>
        <begin position="235"/>
        <end position="257"/>
    </location>
</feature>
<feature type="transmembrane region" description="Helical" evidence="1">
    <location>
        <begin position="55"/>
        <end position="80"/>
    </location>
</feature>
<protein>
    <recommendedName>
        <fullName evidence="4">ABC transporter permease</fullName>
    </recommendedName>
</protein>
<dbReference type="Pfam" id="PF12679">
    <property type="entry name" value="ABC2_membrane_2"/>
    <property type="match status" value="1"/>
</dbReference>
<evidence type="ECO:0000313" key="3">
    <source>
        <dbReference type="Proteomes" id="UP000231484"/>
    </source>
</evidence>
<proteinExistence type="predicted"/>
<dbReference type="PANTHER" id="PTHR37305">
    <property type="entry name" value="INTEGRAL MEMBRANE PROTEIN-RELATED"/>
    <property type="match status" value="1"/>
</dbReference>
<keyword evidence="1" id="KW-0472">Membrane</keyword>
<dbReference type="AlphaFoldDB" id="A0A066TKB8"/>
<organism evidence="2 3">
    <name type="scientific">Snodgrassella alvi</name>
    <dbReference type="NCBI Taxonomy" id="1196083"/>
    <lineage>
        <taxon>Bacteria</taxon>
        <taxon>Pseudomonadati</taxon>
        <taxon>Pseudomonadota</taxon>
        <taxon>Betaproteobacteria</taxon>
        <taxon>Neisseriales</taxon>
        <taxon>Neisseriaceae</taxon>
        <taxon>Snodgrassella</taxon>
    </lineage>
</organism>
<dbReference type="GO" id="GO:0140359">
    <property type="term" value="F:ABC-type transporter activity"/>
    <property type="evidence" value="ECO:0007669"/>
    <property type="project" value="InterPro"/>
</dbReference>
<dbReference type="PANTHER" id="PTHR37305:SF1">
    <property type="entry name" value="MEMBRANE PROTEIN"/>
    <property type="match status" value="1"/>
</dbReference>
<sequence length="266" mass="30327">MKLLINEWRKYLFNVRSVIIIPLILLIILIIYFSTMHFMMAAIKPSPSAEDYSKVFLFGITICYNFINFIAIIYASNILSSEISRGTIKFILTRPYQRYKILLAKIGAITLLMPIFMIIAVIISLLLQLLTIHHMPELGATIKYTGIYILYILAVTVFITAFALMLSSMTSSPAFVTGCSIVYYFCASNLWATINILYFHLPTDGWLYKLCPLNVNSYLIDLMNDAIKNSAQNEFYIALLANITYACIFVLIAVLVFRRRDISLAN</sequence>
<dbReference type="OrthoDB" id="8613028at2"/>
<accession>A0A066TKB8</accession>
<keyword evidence="1" id="KW-0812">Transmembrane</keyword>
<evidence type="ECO:0000256" key="1">
    <source>
        <dbReference type="SAM" id="Phobius"/>
    </source>
</evidence>
<feature type="transmembrane region" description="Helical" evidence="1">
    <location>
        <begin position="181"/>
        <end position="201"/>
    </location>
</feature>
<keyword evidence="1" id="KW-1133">Transmembrane helix</keyword>
<dbReference type="EMBL" id="MEIQ01000022">
    <property type="protein sequence ID" value="PIT52780.1"/>
    <property type="molecule type" value="Genomic_DNA"/>
</dbReference>
<dbReference type="GO" id="GO:0005886">
    <property type="term" value="C:plasma membrane"/>
    <property type="evidence" value="ECO:0007669"/>
    <property type="project" value="UniProtKB-SubCell"/>
</dbReference>
<feature type="transmembrane region" description="Helical" evidence="1">
    <location>
        <begin position="147"/>
        <end position="169"/>
    </location>
</feature>
<evidence type="ECO:0008006" key="4">
    <source>
        <dbReference type="Google" id="ProtNLM"/>
    </source>
</evidence>
<reference evidence="2 3" key="1">
    <citation type="journal article" date="2017" name="MBio">
        <title>Type VI secretion-mediated competition in the bee gut microbiome.</title>
        <authorList>
            <person name="Steele M.I."/>
            <person name="Kwong W.K."/>
            <person name="Powell J.E."/>
            <person name="Whiteley M."/>
            <person name="Moran N.A."/>
        </authorList>
    </citation>
    <scope>NUCLEOTIDE SEQUENCE [LARGE SCALE GENOMIC DNA]</scope>
    <source>
        <strain evidence="2 3">Occ4-2</strain>
    </source>
</reference>
<gene>
    <name evidence="2" type="ORF">BHC48_01525</name>
</gene>
<comment type="caution">
    <text evidence="2">The sequence shown here is derived from an EMBL/GenBank/DDBJ whole genome shotgun (WGS) entry which is preliminary data.</text>
</comment>
<feature type="transmembrane region" description="Helical" evidence="1">
    <location>
        <begin position="101"/>
        <end position="127"/>
    </location>
</feature>
<name>A0A066TKB8_9NEIS</name>
<feature type="transmembrane region" description="Helical" evidence="1">
    <location>
        <begin position="12"/>
        <end position="35"/>
    </location>
</feature>
<dbReference type="Proteomes" id="UP000231484">
    <property type="component" value="Unassembled WGS sequence"/>
</dbReference>